<keyword evidence="11" id="KW-1185">Reference proteome</keyword>
<evidence type="ECO:0000256" key="4">
    <source>
        <dbReference type="ARBA" id="ARBA00022475"/>
    </source>
</evidence>
<dbReference type="InterPro" id="IPR011701">
    <property type="entry name" value="MFS"/>
</dbReference>
<accession>A0A7Z0IJA9</accession>
<keyword evidence="5 8" id="KW-0812">Transmembrane</keyword>
<feature type="transmembrane region" description="Helical" evidence="8">
    <location>
        <begin position="301"/>
        <end position="324"/>
    </location>
</feature>
<feature type="transmembrane region" description="Helical" evidence="8">
    <location>
        <begin position="141"/>
        <end position="160"/>
    </location>
</feature>
<dbReference type="SUPFAM" id="SSF103473">
    <property type="entry name" value="MFS general substrate transporter"/>
    <property type="match status" value="1"/>
</dbReference>
<dbReference type="Gene3D" id="1.20.1720.10">
    <property type="entry name" value="Multidrug resistance protein D"/>
    <property type="match status" value="1"/>
</dbReference>
<feature type="transmembrane region" description="Helical" evidence="8">
    <location>
        <begin position="355"/>
        <end position="380"/>
    </location>
</feature>
<dbReference type="RefSeq" id="WP_218852496.1">
    <property type="nucleotide sequence ID" value="NZ_JACBZP010000001.1"/>
</dbReference>
<dbReference type="InterPro" id="IPR020846">
    <property type="entry name" value="MFS_dom"/>
</dbReference>
<evidence type="ECO:0000256" key="8">
    <source>
        <dbReference type="SAM" id="Phobius"/>
    </source>
</evidence>
<protein>
    <submittedName>
        <fullName evidence="10">Multidrug resistance protein</fullName>
    </submittedName>
</protein>
<feature type="transmembrane region" description="Helical" evidence="8">
    <location>
        <begin position="198"/>
        <end position="216"/>
    </location>
</feature>
<feature type="transmembrane region" description="Helical" evidence="8">
    <location>
        <begin position="266"/>
        <end position="286"/>
    </location>
</feature>
<feature type="transmembrane region" description="Helical" evidence="8">
    <location>
        <begin position="166"/>
        <end position="186"/>
    </location>
</feature>
<feature type="transmembrane region" description="Helical" evidence="8">
    <location>
        <begin position="331"/>
        <end position="349"/>
    </location>
</feature>
<evidence type="ECO:0000256" key="5">
    <source>
        <dbReference type="ARBA" id="ARBA00022692"/>
    </source>
</evidence>
<dbReference type="CDD" id="cd17502">
    <property type="entry name" value="MFS_Azr1_MDR_like"/>
    <property type="match status" value="1"/>
</dbReference>
<keyword evidence="3" id="KW-0813">Transport</keyword>
<dbReference type="PANTHER" id="PTHR23501:SF191">
    <property type="entry name" value="VACUOLAR BASIC AMINO ACID TRANSPORTER 4"/>
    <property type="match status" value="1"/>
</dbReference>
<feature type="transmembrane region" description="Helical" evidence="8">
    <location>
        <begin position="392"/>
        <end position="414"/>
    </location>
</feature>
<dbReference type="PANTHER" id="PTHR23501">
    <property type="entry name" value="MAJOR FACILITATOR SUPERFAMILY"/>
    <property type="match status" value="1"/>
</dbReference>
<dbReference type="GO" id="GO:0005886">
    <property type="term" value="C:plasma membrane"/>
    <property type="evidence" value="ECO:0007669"/>
    <property type="project" value="UniProtKB-SubCell"/>
</dbReference>
<dbReference type="GO" id="GO:0022857">
    <property type="term" value="F:transmembrane transporter activity"/>
    <property type="evidence" value="ECO:0007669"/>
    <property type="project" value="InterPro"/>
</dbReference>
<dbReference type="PROSITE" id="PS50850">
    <property type="entry name" value="MFS"/>
    <property type="match status" value="1"/>
</dbReference>
<comment type="caution">
    <text evidence="10">The sequence shown here is derived from an EMBL/GenBank/DDBJ whole genome shotgun (WGS) entry which is preliminary data.</text>
</comment>
<keyword evidence="4" id="KW-1003">Cell membrane</keyword>
<name>A0A7Z0IJA9_9MICO</name>
<feature type="domain" description="Major facilitator superfamily (MFS) profile" evidence="9">
    <location>
        <begin position="12"/>
        <end position="461"/>
    </location>
</feature>
<dbReference type="EMBL" id="JACBZP010000001">
    <property type="protein sequence ID" value="NYI69365.1"/>
    <property type="molecule type" value="Genomic_DNA"/>
</dbReference>
<evidence type="ECO:0000256" key="6">
    <source>
        <dbReference type="ARBA" id="ARBA00022989"/>
    </source>
</evidence>
<comment type="subcellular location">
    <subcellularLocation>
        <location evidence="1">Cell inner membrane</location>
        <topology evidence="1">Multi-pass membrane protein</topology>
    </subcellularLocation>
</comment>
<feature type="transmembrane region" description="Helical" evidence="8">
    <location>
        <begin position="77"/>
        <end position="104"/>
    </location>
</feature>
<dbReference type="FunFam" id="1.20.1720.10:FF:000004">
    <property type="entry name" value="EmrB/QacA family drug resistance transporter"/>
    <property type="match status" value="1"/>
</dbReference>
<evidence type="ECO:0000313" key="11">
    <source>
        <dbReference type="Proteomes" id="UP000539111"/>
    </source>
</evidence>
<dbReference type="AlphaFoldDB" id="A0A7Z0IJA9"/>
<feature type="transmembrane region" description="Helical" evidence="8">
    <location>
        <begin position="41"/>
        <end position="65"/>
    </location>
</feature>
<keyword evidence="6 8" id="KW-1133">Transmembrane helix</keyword>
<keyword evidence="7 8" id="KW-0472">Membrane</keyword>
<proteinExistence type="inferred from homology"/>
<evidence type="ECO:0000259" key="9">
    <source>
        <dbReference type="PROSITE" id="PS50850"/>
    </source>
</evidence>
<reference evidence="10 11" key="1">
    <citation type="submission" date="2020-07" db="EMBL/GenBank/DDBJ databases">
        <title>Sequencing the genomes of 1000 actinobacteria strains.</title>
        <authorList>
            <person name="Klenk H.-P."/>
        </authorList>
    </citation>
    <scope>NUCLEOTIDE SEQUENCE [LARGE SCALE GENOMIC DNA]</scope>
    <source>
        <strain evidence="10 11">DSM 26341</strain>
    </source>
</reference>
<feature type="transmembrane region" description="Helical" evidence="8">
    <location>
        <begin position="222"/>
        <end position="245"/>
    </location>
</feature>
<feature type="transmembrane region" description="Helical" evidence="8">
    <location>
        <begin position="110"/>
        <end position="129"/>
    </location>
</feature>
<dbReference type="InterPro" id="IPR036259">
    <property type="entry name" value="MFS_trans_sf"/>
</dbReference>
<evidence type="ECO:0000256" key="2">
    <source>
        <dbReference type="ARBA" id="ARBA00007520"/>
    </source>
</evidence>
<comment type="similarity">
    <text evidence="2">Belongs to the major facilitator superfamily. TCR/Tet family.</text>
</comment>
<dbReference type="Gene3D" id="1.20.1250.20">
    <property type="entry name" value="MFS general substrate transporter like domains"/>
    <property type="match status" value="1"/>
</dbReference>
<organism evidence="10 11">
    <name type="scientific">Spelaeicoccus albus</name>
    <dbReference type="NCBI Taxonomy" id="1280376"/>
    <lineage>
        <taxon>Bacteria</taxon>
        <taxon>Bacillati</taxon>
        <taxon>Actinomycetota</taxon>
        <taxon>Actinomycetes</taxon>
        <taxon>Micrococcales</taxon>
        <taxon>Brevibacteriaceae</taxon>
        <taxon>Spelaeicoccus</taxon>
    </lineage>
</organism>
<evidence type="ECO:0000256" key="3">
    <source>
        <dbReference type="ARBA" id="ARBA00022448"/>
    </source>
</evidence>
<feature type="transmembrane region" description="Helical" evidence="8">
    <location>
        <begin position="434"/>
        <end position="457"/>
    </location>
</feature>
<gene>
    <name evidence="10" type="ORF">BJY26_003671</name>
</gene>
<evidence type="ECO:0000256" key="1">
    <source>
        <dbReference type="ARBA" id="ARBA00004429"/>
    </source>
</evidence>
<dbReference type="PRINTS" id="PR01036">
    <property type="entry name" value="TCRTETB"/>
</dbReference>
<sequence>MARSARDHRTPVLFALILAMALVAMDTTIVATAIPQVVDDLGGFALVGWVFSVYLLAQTVTIPVYGKLADLFGRKPILVIGVVIFLAGSLLSALSWSMVALIVFRALQGLGAGSIGATVNTVAGDIYTIEERGRIQGYLSSVWGISAVVAPAIGGVFAQYASWRWIFLVNLPIGVFALVLIVRGLHEDVRPQRHRIDYAGASAVLVAACALILGLLQGGTAWPWLSVPSIATFAAAVAALIVTIACERRASEPILPGHLWTRRLPAGSYAATLTAGLMVIGLSIYLPNWGQHVLGLNAVEAGFVLAVMSLTWPTASGLSARLYLRIGFRNTALVGTGFAIASGIVFSLLGTTSPIWQPVLGSALMGAGMGLIVSPLLVGLQSTVGWSERGTITGGAMFARFFGQSIGAAVFGAVTNNVLRSHHGAPLDVATNAATHATFIGLLVAAAVTAAILLIVVPRHFPTIDAHSA</sequence>
<evidence type="ECO:0000256" key="7">
    <source>
        <dbReference type="ARBA" id="ARBA00023136"/>
    </source>
</evidence>
<dbReference type="Pfam" id="PF07690">
    <property type="entry name" value="MFS_1"/>
    <property type="match status" value="1"/>
</dbReference>
<evidence type="ECO:0000313" key="10">
    <source>
        <dbReference type="EMBL" id="NYI69365.1"/>
    </source>
</evidence>
<dbReference type="Proteomes" id="UP000539111">
    <property type="component" value="Unassembled WGS sequence"/>
</dbReference>